<organism evidence="2">
    <name type="scientific">Myoviridae sp. ctQYc56</name>
    <dbReference type="NCBI Taxonomy" id="2825100"/>
    <lineage>
        <taxon>Viruses</taxon>
        <taxon>Duplodnaviria</taxon>
        <taxon>Heunggongvirae</taxon>
        <taxon>Uroviricota</taxon>
        <taxon>Caudoviricetes</taxon>
    </lineage>
</organism>
<evidence type="ECO:0000259" key="1">
    <source>
        <dbReference type="Pfam" id="PF13290"/>
    </source>
</evidence>
<reference evidence="2" key="1">
    <citation type="journal article" date="2021" name="Proc. Natl. Acad. Sci. U.S.A.">
        <title>A Catalog of Tens of Thousands of Viruses from Human Metagenomes Reveals Hidden Associations with Chronic Diseases.</title>
        <authorList>
            <person name="Tisza M.J."/>
            <person name="Buck C.B."/>
        </authorList>
    </citation>
    <scope>NUCLEOTIDE SEQUENCE</scope>
    <source>
        <strain evidence="2">CtQYc56</strain>
    </source>
</reference>
<feature type="domain" description="GH29D-like beta-sandwich" evidence="1">
    <location>
        <begin position="226"/>
        <end position="291"/>
    </location>
</feature>
<dbReference type="InterPro" id="IPR059177">
    <property type="entry name" value="GH29D-like_dom"/>
</dbReference>
<dbReference type="InterPro" id="IPR006490">
    <property type="entry name" value="Maj_tail_phi13"/>
</dbReference>
<dbReference type="Pfam" id="PF13290">
    <property type="entry name" value="CHB_HEX_C_1"/>
    <property type="match status" value="1"/>
</dbReference>
<dbReference type="EMBL" id="BK015547">
    <property type="protein sequence ID" value="DAE12291.1"/>
    <property type="molecule type" value="Genomic_DNA"/>
</dbReference>
<dbReference type="NCBIfam" id="TIGR01603">
    <property type="entry name" value="maj_tail_phi13"/>
    <property type="match status" value="1"/>
</dbReference>
<protein>
    <submittedName>
        <fullName evidence="2">Major tail protein</fullName>
    </submittedName>
</protein>
<evidence type="ECO:0000313" key="2">
    <source>
        <dbReference type="EMBL" id="DAE12291.1"/>
    </source>
</evidence>
<sequence length="298" mass="32867">MASNEIFEFRGVDKLMFAKVISDTKDGYTAGEVKQLSPVAEVGRTTSSSSEPHYYDNKPMIIINSVGSDELKLTVAPLDLETYAEITGQIFDPTTGALIEGNRSNDYYAIGYRTKGTDGKYRYVWRYKGQFSIPDETSATEDDGTDANNTELTWTGVETVFEFEKGDPVNNKKKSAKAIICDERYDAVDFETFFDIVNTPDTLNGTGLKKVGRCYAYPADEAGATPTTYTGQVYVTLKCETEGATIWYTTDGTTASPSAPAKQYVRPFAINKTTTIKFMAVKKGMANSDNYTSTYTIS</sequence>
<accession>A0A8S5Q0L9</accession>
<proteinExistence type="predicted"/>
<name>A0A8S5Q0L9_9CAUD</name>